<protein>
    <recommendedName>
        <fullName evidence="2">VQ domain-containing protein</fullName>
    </recommendedName>
</protein>
<feature type="compositionally biased region" description="Polar residues" evidence="1">
    <location>
        <begin position="149"/>
        <end position="162"/>
    </location>
</feature>
<feature type="region of interest" description="Disordered" evidence="1">
    <location>
        <begin position="148"/>
        <end position="170"/>
    </location>
</feature>
<dbReference type="AlphaFoldDB" id="A0A0D6R9P3"/>
<sequence length="170" mass="18064">MEAKGSSFMPGEGNVEEEKRVMVSANNSSGRSEGTAKTGKKRSRASRRAPTTVLTTDASNFRSMVQEFTGIPSPPVVPTALDSAFLLKPFPQRHPIAAAAAAASSSYYSGFCGFARNPLQQDYQRLPNHLLPQGGIPGIFPWNAAFASPDSSSRSVANSGVDSSAWREAL</sequence>
<dbReference type="InterPro" id="IPR008889">
    <property type="entry name" value="VQ"/>
</dbReference>
<dbReference type="Pfam" id="PF05678">
    <property type="entry name" value="VQ"/>
    <property type="match status" value="1"/>
</dbReference>
<dbReference type="PANTHER" id="PTHR33179">
    <property type="entry name" value="VQ MOTIF-CONTAINING PROTEIN"/>
    <property type="match status" value="1"/>
</dbReference>
<evidence type="ECO:0000259" key="2">
    <source>
        <dbReference type="Pfam" id="PF05678"/>
    </source>
</evidence>
<dbReference type="InterPro" id="IPR039609">
    <property type="entry name" value="VQ_15/22"/>
</dbReference>
<dbReference type="EMBL" id="GCKF01020717">
    <property type="protein sequence ID" value="JAG98655.1"/>
    <property type="molecule type" value="Transcribed_RNA"/>
</dbReference>
<evidence type="ECO:0000256" key="1">
    <source>
        <dbReference type="SAM" id="MobiDB-lite"/>
    </source>
</evidence>
<feature type="compositionally biased region" description="Basic residues" evidence="1">
    <location>
        <begin position="38"/>
        <end position="47"/>
    </location>
</feature>
<evidence type="ECO:0000313" key="3">
    <source>
        <dbReference type="EMBL" id="JAG98655.1"/>
    </source>
</evidence>
<name>A0A0D6R9P3_ARACU</name>
<dbReference type="PANTHER" id="PTHR33179:SF4">
    <property type="entry name" value="VQ MOTIF-CONTAINING PROTEIN"/>
    <property type="match status" value="1"/>
</dbReference>
<proteinExistence type="predicted"/>
<feature type="domain" description="VQ" evidence="2">
    <location>
        <begin position="48"/>
        <end position="75"/>
    </location>
</feature>
<reference evidence="3" key="1">
    <citation type="submission" date="2015-03" db="EMBL/GenBank/DDBJ databases">
        <title>A transcriptome of Araucaria cunninghamii, an australian fine timber species.</title>
        <authorList>
            <person name="Jing Yi C.J.Y."/>
            <person name="Yin San L.Y.S."/>
            <person name="Abdul Karim S.S."/>
            <person name="Wan Azmi N.N."/>
            <person name="Hercus R.R."/>
            <person name="Croft L.L."/>
        </authorList>
    </citation>
    <scope>NUCLEOTIDE SEQUENCE</scope>
    <source>
        <strain evidence="3">MI0301</strain>
        <tissue evidence="3">Leaf</tissue>
    </source>
</reference>
<organism evidence="3">
    <name type="scientific">Araucaria cunninghamii</name>
    <name type="common">Hoop pine</name>
    <name type="synonym">Moreton Bay pine</name>
    <dbReference type="NCBI Taxonomy" id="56994"/>
    <lineage>
        <taxon>Eukaryota</taxon>
        <taxon>Viridiplantae</taxon>
        <taxon>Streptophyta</taxon>
        <taxon>Embryophyta</taxon>
        <taxon>Tracheophyta</taxon>
        <taxon>Spermatophyta</taxon>
        <taxon>Pinopsida</taxon>
        <taxon>Pinidae</taxon>
        <taxon>Conifers II</taxon>
        <taxon>Araucariales</taxon>
        <taxon>Araucariaceae</taxon>
        <taxon>Araucaria</taxon>
    </lineage>
</organism>
<feature type="region of interest" description="Disordered" evidence="1">
    <location>
        <begin position="1"/>
        <end position="52"/>
    </location>
</feature>
<accession>A0A0D6R9P3</accession>